<evidence type="ECO:0000256" key="1">
    <source>
        <dbReference type="ARBA" id="ARBA00001966"/>
    </source>
</evidence>
<feature type="compositionally biased region" description="Basic and acidic residues" evidence="6">
    <location>
        <begin position="593"/>
        <end position="603"/>
    </location>
</feature>
<name>A0ABV3PGD6_9HYPH</name>
<dbReference type="InterPro" id="IPR051198">
    <property type="entry name" value="BchE-like"/>
</dbReference>
<protein>
    <submittedName>
        <fullName evidence="8">Radical SAM protein</fullName>
    </submittedName>
</protein>
<evidence type="ECO:0000313" key="8">
    <source>
        <dbReference type="EMBL" id="MEW9304414.1"/>
    </source>
</evidence>
<dbReference type="SUPFAM" id="SSF102114">
    <property type="entry name" value="Radical SAM enzymes"/>
    <property type="match status" value="1"/>
</dbReference>
<keyword evidence="2" id="KW-0949">S-adenosyl-L-methionine</keyword>
<comment type="cofactor">
    <cofactor evidence="1">
        <name>[4Fe-4S] cluster</name>
        <dbReference type="ChEBI" id="CHEBI:49883"/>
    </cofactor>
</comment>
<dbReference type="Proteomes" id="UP001555786">
    <property type="component" value="Unassembled WGS sequence"/>
</dbReference>
<dbReference type="Pfam" id="PF04055">
    <property type="entry name" value="Radical_SAM"/>
    <property type="match status" value="1"/>
</dbReference>
<comment type="caution">
    <text evidence="8">The sequence shown here is derived from an EMBL/GenBank/DDBJ whole genome shotgun (WGS) entry which is preliminary data.</text>
</comment>
<evidence type="ECO:0000256" key="4">
    <source>
        <dbReference type="ARBA" id="ARBA00023004"/>
    </source>
</evidence>
<dbReference type="InterPro" id="IPR023404">
    <property type="entry name" value="rSAM_horseshoe"/>
</dbReference>
<organism evidence="8 9">
    <name type="scientific">Labrys neptuniae</name>
    <dbReference type="NCBI Taxonomy" id="376174"/>
    <lineage>
        <taxon>Bacteria</taxon>
        <taxon>Pseudomonadati</taxon>
        <taxon>Pseudomonadota</taxon>
        <taxon>Alphaproteobacteria</taxon>
        <taxon>Hyphomicrobiales</taxon>
        <taxon>Xanthobacteraceae</taxon>
        <taxon>Labrys</taxon>
    </lineage>
</organism>
<sequence length="620" mass="70435">MQGQAVAGPGRPGVQPGGQTRHVDIWLIKATRYDDDGYPIRWIRSAIPSNSLACVWALVEDAISRQVFGPDVEARVHAIDETNTRVDIPAILASHRGEGARAIVMLVGVQTNQYPRAMDIARPLRAAGVPVCIGGFHVSGCVAMLGEDAEELTLARELGVSQFAGEAEPDRLDVVLSDALAGTLKPLYNHLKDQPGLQNVPVPLLPGPIVRRSFTHWSSFDLGRGCPFECSFCTIINVQGRKSRFRTADELEAILRLNAAEGVSKFFVTDDNFARNRNWEAYCDRLIELREREGLEARLLIQVDTMAHRIPGFIDKVVRAGVRLIFIGLENINPDNLEAAKKRQNRIEEYREMVLAWKRHPVVISCGYIIGFPADTRESILRDVDLIKRELAIDVLYFNILTPLPGSEDHKRMKEAGVWMDPDFNKYDLNHRVTHHPKMSDAELDAVFHEASRRYYDFEHMERVFKRRVQLKNGMRLTTLYNLIAYREGPRREGVAFAEFGLGRVIDRRERRYGLPIENPLRFYARYAWRFARTMGAYAYTYGRLRLSVARAWRAWGRQDEFPYADEAIAAVDERLDPLVQETADRSTPYAKKRQENRLKSRLQDGLQPELGLSGETVGP</sequence>
<dbReference type="PANTHER" id="PTHR43409:SF7">
    <property type="entry name" value="BLL1977 PROTEIN"/>
    <property type="match status" value="1"/>
</dbReference>
<gene>
    <name evidence="8" type="ORF">ABXS05_02610</name>
</gene>
<evidence type="ECO:0000256" key="6">
    <source>
        <dbReference type="SAM" id="MobiDB-lite"/>
    </source>
</evidence>
<accession>A0ABV3PGD6</accession>
<evidence type="ECO:0000256" key="2">
    <source>
        <dbReference type="ARBA" id="ARBA00022691"/>
    </source>
</evidence>
<keyword evidence="9" id="KW-1185">Reference proteome</keyword>
<keyword evidence="4" id="KW-0408">Iron</keyword>
<dbReference type="InterPro" id="IPR058240">
    <property type="entry name" value="rSAM_sf"/>
</dbReference>
<keyword evidence="5" id="KW-0411">Iron-sulfur</keyword>
<dbReference type="CDD" id="cd01335">
    <property type="entry name" value="Radical_SAM"/>
    <property type="match status" value="1"/>
</dbReference>
<evidence type="ECO:0000256" key="5">
    <source>
        <dbReference type="ARBA" id="ARBA00023014"/>
    </source>
</evidence>
<dbReference type="RefSeq" id="WP_367622805.1">
    <property type="nucleotide sequence ID" value="NZ_JBFNQD010000001.1"/>
</dbReference>
<dbReference type="InterPro" id="IPR007197">
    <property type="entry name" value="rSAM"/>
</dbReference>
<dbReference type="PROSITE" id="PS51918">
    <property type="entry name" value="RADICAL_SAM"/>
    <property type="match status" value="1"/>
</dbReference>
<dbReference type="SFLD" id="SFLDG01082">
    <property type="entry name" value="B12-binding_domain_containing"/>
    <property type="match status" value="1"/>
</dbReference>
<feature type="domain" description="Radical SAM core" evidence="7">
    <location>
        <begin position="212"/>
        <end position="442"/>
    </location>
</feature>
<dbReference type="SMART" id="SM00729">
    <property type="entry name" value="Elp3"/>
    <property type="match status" value="1"/>
</dbReference>
<evidence type="ECO:0000256" key="3">
    <source>
        <dbReference type="ARBA" id="ARBA00022723"/>
    </source>
</evidence>
<dbReference type="EMBL" id="JBFNQD010000001">
    <property type="protein sequence ID" value="MEW9304414.1"/>
    <property type="molecule type" value="Genomic_DNA"/>
</dbReference>
<keyword evidence="3" id="KW-0479">Metal-binding</keyword>
<feature type="region of interest" description="Disordered" evidence="6">
    <location>
        <begin position="581"/>
        <end position="620"/>
    </location>
</feature>
<dbReference type="InterPro" id="IPR006638">
    <property type="entry name" value="Elp3/MiaA/NifB-like_rSAM"/>
</dbReference>
<dbReference type="SFLD" id="SFLDS00029">
    <property type="entry name" value="Radical_SAM"/>
    <property type="match status" value="1"/>
</dbReference>
<evidence type="ECO:0000259" key="7">
    <source>
        <dbReference type="PROSITE" id="PS51918"/>
    </source>
</evidence>
<dbReference type="Gene3D" id="3.80.30.20">
    <property type="entry name" value="tm_1862 like domain"/>
    <property type="match status" value="1"/>
</dbReference>
<dbReference type="PANTHER" id="PTHR43409">
    <property type="entry name" value="ANAEROBIC MAGNESIUM-PROTOPORPHYRIN IX MONOMETHYL ESTER CYCLASE-RELATED"/>
    <property type="match status" value="1"/>
</dbReference>
<proteinExistence type="predicted"/>
<evidence type="ECO:0000313" key="9">
    <source>
        <dbReference type="Proteomes" id="UP001555786"/>
    </source>
</evidence>
<reference evidence="8 9" key="1">
    <citation type="submission" date="2024-07" db="EMBL/GenBank/DDBJ databases">
        <title>Description of Labrys sedimenti sp. nov., isolated from a diclofenac-degrading enrichment culture.</title>
        <authorList>
            <person name="Tancsics A."/>
            <person name="Csepanyi A."/>
        </authorList>
    </citation>
    <scope>NUCLEOTIDE SEQUENCE [LARGE SCALE GENOMIC DNA]</scope>
    <source>
        <strain evidence="8 9">LMG 23578</strain>
    </source>
</reference>